<gene>
    <name evidence="3" type="primary">nhoA</name>
    <name evidence="3" type="ORF">NCTC7688_02611</name>
</gene>
<keyword evidence="3" id="KW-0012">Acyltransferase</keyword>
<evidence type="ECO:0000256" key="2">
    <source>
        <dbReference type="RuleBase" id="RU003452"/>
    </source>
</evidence>
<evidence type="ECO:0000313" key="3">
    <source>
        <dbReference type="EMBL" id="SUM84643.1"/>
    </source>
</evidence>
<reference evidence="3 4" key="1">
    <citation type="submission" date="2018-06" db="EMBL/GenBank/DDBJ databases">
        <authorList>
            <consortium name="Pathogen Informatics"/>
            <person name="Doyle S."/>
        </authorList>
    </citation>
    <scope>NUCLEOTIDE SEQUENCE [LARGE SCALE GENOMIC DNA]</scope>
    <source>
        <strain evidence="3 4">NCTC7688</strain>
    </source>
</reference>
<dbReference type="PANTHER" id="PTHR11786:SF0">
    <property type="entry name" value="ARYLAMINE N-ACETYLTRANSFERASE 4-RELATED"/>
    <property type="match status" value="1"/>
</dbReference>
<comment type="similarity">
    <text evidence="1 2">Belongs to the arylamine N-acetyltransferase family.</text>
</comment>
<evidence type="ECO:0000313" key="4">
    <source>
        <dbReference type="Proteomes" id="UP000254707"/>
    </source>
</evidence>
<dbReference type="InterPro" id="IPR053710">
    <property type="entry name" value="Arylamine_NAT_domain_sf"/>
</dbReference>
<dbReference type="AlphaFoldDB" id="A0A380HR73"/>
<dbReference type="RefSeq" id="WP_115340753.1">
    <property type="nucleotide sequence ID" value="NZ_CP065797.1"/>
</dbReference>
<dbReference type="InterPro" id="IPR001447">
    <property type="entry name" value="Arylamine_N-AcTrfase"/>
</dbReference>
<organism evidence="3 4">
    <name type="scientific">Staphylococcus saprophyticus</name>
    <dbReference type="NCBI Taxonomy" id="29385"/>
    <lineage>
        <taxon>Bacteria</taxon>
        <taxon>Bacillati</taxon>
        <taxon>Bacillota</taxon>
        <taxon>Bacilli</taxon>
        <taxon>Bacillales</taxon>
        <taxon>Staphylococcaceae</taxon>
        <taxon>Staphylococcus</taxon>
    </lineage>
</organism>
<dbReference type="PANTHER" id="PTHR11786">
    <property type="entry name" value="N-HYDROXYARYLAMINE O-ACETYLTRANSFERASE"/>
    <property type="match status" value="1"/>
</dbReference>
<dbReference type="InterPro" id="IPR038765">
    <property type="entry name" value="Papain-like_cys_pep_sf"/>
</dbReference>
<dbReference type="PRINTS" id="PR01543">
    <property type="entry name" value="ANATRNSFRASE"/>
</dbReference>
<keyword evidence="3" id="KW-0808">Transferase</keyword>
<dbReference type="Gene3D" id="3.30.2140.20">
    <property type="match status" value="1"/>
</dbReference>
<protein>
    <submittedName>
        <fullName evidence="3">Arylamine N-acetyltransferase</fullName>
        <ecNumber evidence="3">2.3.1.118</ecNumber>
    </submittedName>
</protein>
<dbReference type="EC" id="2.3.1.118" evidence="3"/>
<dbReference type="Proteomes" id="UP000254707">
    <property type="component" value="Unassembled WGS sequence"/>
</dbReference>
<dbReference type="GO" id="GO:0046990">
    <property type="term" value="F:N-hydroxyarylamine O-acetyltransferase activity"/>
    <property type="evidence" value="ECO:0007669"/>
    <property type="project" value="UniProtKB-EC"/>
</dbReference>
<accession>A0A380HR73</accession>
<dbReference type="SUPFAM" id="SSF54001">
    <property type="entry name" value="Cysteine proteinases"/>
    <property type="match status" value="1"/>
</dbReference>
<dbReference type="Pfam" id="PF00797">
    <property type="entry name" value="Acetyltransf_2"/>
    <property type="match status" value="1"/>
</dbReference>
<sequence>MTDFKSLEDYLNINTEKYRDNDLTTLNHYIYQYVINVPFENINVQNKQPIALDDETMIHKIVSEHRGGYCYEQNRLFHSWITSKGFDAYMISATINTGNGWAMAGSHMALIVQINQEKYLVDVGYADVPKQAMPLKNEPEVIEDVNGYFQASWIDTQTIDMSKYKDEAWEIQYRAIDKAQAIMDFDEAIHFNQYDAHSIFVKKLIVSKAKLYGRVTLSNNHLTITDHGEKEKIPVTQSNYQTLLKAYFDIENIKLRPFE</sequence>
<proteinExistence type="inferred from homology"/>
<name>A0A380HR73_STASA</name>
<evidence type="ECO:0000256" key="1">
    <source>
        <dbReference type="ARBA" id="ARBA00006547"/>
    </source>
</evidence>
<dbReference type="EMBL" id="UHED01000001">
    <property type="protein sequence ID" value="SUM84643.1"/>
    <property type="molecule type" value="Genomic_DNA"/>
</dbReference>